<dbReference type="Proteomes" id="UP000740883">
    <property type="component" value="Unassembled WGS sequence"/>
</dbReference>
<evidence type="ECO:0000313" key="2">
    <source>
        <dbReference type="Proteomes" id="UP000740883"/>
    </source>
</evidence>
<evidence type="ECO:0000313" key="1">
    <source>
        <dbReference type="EMBL" id="KAF9761142.1"/>
    </source>
</evidence>
<sequence length="117" mass="13466">MRLLDDQKFSLEKLVSVTTDGAKSMSGVCVKVFVSLLNRALRDSFPEEKHICLPLFNSPWMDLRLKVLKMYSVLKTVTKIVNIIVLKDQIIENLFSFCNKQAQKFMIFFTIVNSFIG</sequence>
<dbReference type="AlphaFoldDB" id="A0A9P6KXT5"/>
<reference evidence="1 2" key="1">
    <citation type="journal article" date="2020" name="Genome Biol. Evol.">
        <title>Comparative genomics of strictly vertically transmitted, feminizing microsporidia endosymbionts of amphipod crustaceans.</title>
        <authorList>
            <person name="Cormier A."/>
            <person name="Chebbi M.A."/>
            <person name="Giraud I."/>
            <person name="Wattier R."/>
            <person name="Teixeira M."/>
            <person name="Gilbert C."/>
            <person name="Rigaud T."/>
            <person name="Cordaux R."/>
        </authorList>
    </citation>
    <scope>NUCLEOTIDE SEQUENCE [LARGE SCALE GENOMIC DNA]</scope>
    <source>
        <strain evidence="1 2">Ou3-Ou53</strain>
    </source>
</reference>
<accession>A0A9P6KXT5</accession>
<keyword evidence="2" id="KW-1185">Reference proteome</keyword>
<name>A0A9P6KXT5_9MICR</name>
<comment type="caution">
    <text evidence="1">The sequence shown here is derived from an EMBL/GenBank/DDBJ whole genome shotgun (WGS) entry which is preliminary data.</text>
</comment>
<dbReference type="EMBL" id="SBJO01000409">
    <property type="protein sequence ID" value="KAF9761142.1"/>
    <property type="molecule type" value="Genomic_DNA"/>
</dbReference>
<proteinExistence type="predicted"/>
<protein>
    <submittedName>
        <fullName evidence="1">Uncharacterized protein</fullName>
    </submittedName>
</protein>
<gene>
    <name evidence="1" type="ORF">NGRA_2830</name>
</gene>
<organism evidence="1 2">
    <name type="scientific">Nosema granulosis</name>
    <dbReference type="NCBI Taxonomy" id="83296"/>
    <lineage>
        <taxon>Eukaryota</taxon>
        <taxon>Fungi</taxon>
        <taxon>Fungi incertae sedis</taxon>
        <taxon>Microsporidia</taxon>
        <taxon>Nosematidae</taxon>
        <taxon>Nosema</taxon>
    </lineage>
</organism>